<evidence type="ECO:0008006" key="4">
    <source>
        <dbReference type="Google" id="ProtNLM"/>
    </source>
</evidence>
<name>A0A8T0J1V9_CERPU</name>
<feature type="chain" id="PRO_5035801902" description="Secreted protein" evidence="1">
    <location>
        <begin position="30"/>
        <end position="67"/>
    </location>
</feature>
<dbReference type="Proteomes" id="UP000822688">
    <property type="component" value="Chromosome 2"/>
</dbReference>
<organism evidence="2 3">
    <name type="scientific">Ceratodon purpureus</name>
    <name type="common">Fire moss</name>
    <name type="synonym">Dicranum purpureum</name>
    <dbReference type="NCBI Taxonomy" id="3225"/>
    <lineage>
        <taxon>Eukaryota</taxon>
        <taxon>Viridiplantae</taxon>
        <taxon>Streptophyta</taxon>
        <taxon>Embryophyta</taxon>
        <taxon>Bryophyta</taxon>
        <taxon>Bryophytina</taxon>
        <taxon>Bryopsida</taxon>
        <taxon>Dicranidae</taxon>
        <taxon>Pseudoditrichales</taxon>
        <taxon>Ditrichaceae</taxon>
        <taxon>Ceratodon</taxon>
    </lineage>
</organism>
<accession>A0A8T0J1V9</accession>
<keyword evidence="1" id="KW-0732">Signal</keyword>
<sequence>MQTMQKISCTKVGAPLGLHLLLGHHCTQAEPFAVSPVTNVNNFLRRSTILACHPPSRNNHSATIRVT</sequence>
<evidence type="ECO:0000256" key="1">
    <source>
        <dbReference type="SAM" id="SignalP"/>
    </source>
</evidence>
<gene>
    <name evidence="2" type="ORF">KC19_2G274700</name>
</gene>
<evidence type="ECO:0000313" key="3">
    <source>
        <dbReference type="Proteomes" id="UP000822688"/>
    </source>
</evidence>
<dbReference type="AlphaFoldDB" id="A0A8T0J1V9"/>
<comment type="caution">
    <text evidence="2">The sequence shown here is derived from an EMBL/GenBank/DDBJ whole genome shotgun (WGS) entry which is preliminary data.</text>
</comment>
<feature type="signal peptide" evidence="1">
    <location>
        <begin position="1"/>
        <end position="29"/>
    </location>
</feature>
<protein>
    <recommendedName>
        <fullName evidence="4">Secreted protein</fullName>
    </recommendedName>
</protein>
<keyword evidence="3" id="KW-1185">Reference proteome</keyword>
<reference evidence="2" key="1">
    <citation type="submission" date="2020-06" db="EMBL/GenBank/DDBJ databases">
        <title>WGS assembly of Ceratodon purpureus strain R40.</title>
        <authorList>
            <person name="Carey S.B."/>
            <person name="Jenkins J."/>
            <person name="Shu S."/>
            <person name="Lovell J.T."/>
            <person name="Sreedasyam A."/>
            <person name="Maumus F."/>
            <person name="Tiley G.P."/>
            <person name="Fernandez-Pozo N."/>
            <person name="Barry K."/>
            <person name="Chen C."/>
            <person name="Wang M."/>
            <person name="Lipzen A."/>
            <person name="Daum C."/>
            <person name="Saski C.A."/>
            <person name="Payton A.C."/>
            <person name="Mcbreen J.C."/>
            <person name="Conrad R.E."/>
            <person name="Kollar L.M."/>
            <person name="Olsson S."/>
            <person name="Huttunen S."/>
            <person name="Landis J.B."/>
            <person name="Wickett N.J."/>
            <person name="Johnson M.G."/>
            <person name="Rensing S.A."/>
            <person name="Grimwood J."/>
            <person name="Schmutz J."/>
            <person name="Mcdaniel S.F."/>
        </authorList>
    </citation>
    <scope>NUCLEOTIDE SEQUENCE</scope>
    <source>
        <strain evidence="2">R40</strain>
    </source>
</reference>
<proteinExistence type="predicted"/>
<evidence type="ECO:0000313" key="2">
    <source>
        <dbReference type="EMBL" id="KAG0588861.1"/>
    </source>
</evidence>
<dbReference type="EMBL" id="CM026422">
    <property type="protein sequence ID" value="KAG0588861.1"/>
    <property type="molecule type" value="Genomic_DNA"/>
</dbReference>